<evidence type="ECO:0000256" key="1">
    <source>
        <dbReference type="SAM" id="MobiDB-lite"/>
    </source>
</evidence>
<dbReference type="GO" id="GO:0008408">
    <property type="term" value="F:3'-5' exonuclease activity"/>
    <property type="evidence" value="ECO:0007669"/>
    <property type="project" value="InterPro"/>
</dbReference>
<dbReference type="PANTHER" id="PTHR46814">
    <property type="entry name" value="EGALITARIAN, ISOFORM B"/>
    <property type="match status" value="1"/>
</dbReference>
<gene>
    <name evidence="3" type="ORF">TrRE_jg3296</name>
</gene>
<dbReference type="PANTHER" id="PTHR46814:SF1">
    <property type="entry name" value="EGALITARIAN, ISOFORM B"/>
    <property type="match status" value="1"/>
</dbReference>
<dbReference type="Gene3D" id="3.30.420.10">
    <property type="entry name" value="Ribonuclease H-like superfamily/Ribonuclease H"/>
    <property type="match status" value="1"/>
</dbReference>
<protein>
    <recommendedName>
        <fullName evidence="2">3'-5' exonuclease domain-containing protein</fullName>
    </recommendedName>
</protein>
<accession>A0A9W6ZMW5</accession>
<dbReference type="Proteomes" id="UP001165082">
    <property type="component" value="Unassembled WGS sequence"/>
</dbReference>
<dbReference type="GO" id="GO:0006139">
    <property type="term" value="P:nucleobase-containing compound metabolic process"/>
    <property type="evidence" value="ECO:0007669"/>
    <property type="project" value="InterPro"/>
</dbReference>
<feature type="domain" description="3'-5' exonuclease" evidence="2">
    <location>
        <begin position="41"/>
        <end position="219"/>
    </location>
</feature>
<dbReference type="InterPro" id="IPR012337">
    <property type="entry name" value="RNaseH-like_sf"/>
</dbReference>
<dbReference type="InterPro" id="IPR002562">
    <property type="entry name" value="3'-5'_exonuclease_dom"/>
</dbReference>
<organism evidence="3 4">
    <name type="scientific">Triparma retinervis</name>
    <dbReference type="NCBI Taxonomy" id="2557542"/>
    <lineage>
        <taxon>Eukaryota</taxon>
        <taxon>Sar</taxon>
        <taxon>Stramenopiles</taxon>
        <taxon>Ochrophyta</taxon>
        <taxon>Bolidophyceae</taxon>
        <taxon>Parmales</taxon>
        <taxon>Triparmaceae</taxon>
        <taxon>Triparma</taxon>
    </lineage>
</organism>
<reference evidence="3" key="1">
    <citation type="submission" date="2022-07" db="EMBL/GenBank/DDBJ databases">
        <title>Genome analysis of Parmales, a sister group of diatoms, reveals the evolutionary specialization of diatoms from phago-mixotrophs to photoautotrophs.</title>
        <authorList>
            <person name="Ban H."/>
            <person name="Sato S."/>
            <person name="Yoshikawa S."/>
            <person name="Kazumasa Y."/>
            <person name="Nakamura Y."/>
            <person name="Ichinomiya M."/>
            <person name="Saitoh K."/>
            <person name="Sato N."/>
            <person name="Blanc-Mathieu R."/>
            <person name="Endo H."/>
            <person name="Kuwata A."/>
            <person name="Ogata H."/>
        </authorList>
    </citation>
    <scope>NUCLEOTIDE SEQUENCE</scope>
</reference>
<keyword evidence="4" id="KW-1185">Reference proteome</keyword>
<dbReference type="Pfam" id="PF01612">
    <property type="entry name" value="DNA_pol_A_exo1"/>
    <property type="match status" value="1"/>
</dbReference>
<dbReference type="InterPro" id="IPR036397">
    <property type="entry name" value="RNaseH_sf"/>
</dbReference>
<evidence type="ECO:0000259" key="2">
    <source>
        <dbReference type="SMART" id="SM00474"/>
    </source>
</evidence>
<dbReference type="EMBL" id="BRXZ01004695">
    <property type="protein sequence ID" value="GMH53903.1"/>
    <property type="molecule type" value="Genomic_DNA"/>
</dbReference>
<sequence>MEGREEANREATGQEVAKTEGNVDDEEDLTSGLSRVSLAESPTIMTWDTADLGILRGIFADADLIALDLEGVDLGRFGRTSIVQIATVKKCVLLDVLGADKGSPLVAWLREILEDSRVTKIIHDCRMDADALLHEFDIRLTGVHDTSCFHNAITGRVDVNLNDTLTHYRLDKNTNRDGSVYRTNHAFWATRPMTSKMKAWASDDVNSMFQLHAAQRQRAGTGKSAAEARGAEYLEWADAQATTLTVRSPGSFIGRGGSNLRALQNSTRTIIYGRGPRDKCEFAVYYRDEEGLDRVRRAARR</sequence>
<dbReference type="SUPFAM" id="SSF53098">
    <property type="entry name" value="Ribonuclease H-like"/>
    <property type="match status" value="1"/>
</dbReference>
<evidence type="ECO:0000313" key="3">
    <source>
        <dbReference type="EMBL" id="GMH53903.1"/>
    </source>
</evidence>
<comment type="caution">
    <text evidence="3">The sequence shown here is derived from an EMBL/GenBank/DDBJ whole genome shotgun (WGS) entry which is preliminary data.</text>
</comment>
<dbReference type="AlphaFoldDB" id="A0A9W6ZMW5"/>
<evidence type="ECO:0000313" key="4">
    <source>
        <dbReference type="Proteomes" id="UP001165082"/>
    </source>
</evidence>
<proteinExistence type="predicted"/>
<dbReference type="SMART" id="SM00474">
    <property type="entry name" value="35EXOc"/>
    <property type="match status" value="1"/>
</dbReference>
<dbReference type="OrthoDB" id="26838at2759"/>
<name>A0A9W6ZMW5_9STRA</name>
<feature type="region of interest" description="Disordered" evidence="1">
    <location>
        <begin position="1"/>
        <end position="29"/>
    </location>
</feature>
<dbReference type="GO" id="GO:0003676">
    <property type="term" value="F:nucleic acid binding"/>
    <property type="evidence" value="ECO:0007669"/>
    <property type="project" value="InterPro"/>
</dbReference>